<evidence type="ECO:0000313" key="3">
    <source>
        <dbReference type="Proteomes" id="UP000238358"/>
    </source>
</evidence>
<sequence length="93" mass="10545">MKRERHIGRFLLALAVTCSVGLYVGHSLGETVKAQEDARVHIVDQGETLWEIARPIADERGMDIREVIYEISVNNDINSNDDIRPGQRLVINF</sequence>
<dbReference type="PROSITE" id="PS51782">
    <property type="entry name" value="LYSM"/>
    <property type="match status" value="1"/>
</dbReference>
<dbReference type="InterPro" id="IPR018392">
    <property type="entry name" value="LysM"/>
</dbReference>
<feature type="domain" description="LysM" evidence="1">
    <location>
        <begin position="39"/>
        <end position="91"/>
    </location>
</feature>
<accession>A0A2S0M7X1</accession>
<dbReference type="Gene3D" id="3.10.350.10">
    <property type="entry name" value="LysM domain"/>
    <property type="match status" value="1"/>
</dbReference>
<evidence type="ECO:0000313" key="2">
    <source>
        <dbReference type="EMBL" id="AVO27536.1"/>
    </source>
</evidence>
<dbReference type="InterPro" id="IPR036779">
    <property type="entry name" value="LysM_dom_sf"/>
</dbReference>
<evidence type="ECO:0000259" key="1">
    <source>
        <dbReference type="PROSITE" id="PS51782"/>
    </source>
</evidence>
<dbReference type="Pfam" id="PF01476">
    <property type="entry name" value="LysM"/>
    <property type="match status" value="1"/>
</dbReference>
<dbReference type="AlphaFoldDB" id="A0A2S0M7X1"/>
<name>A0A2S0M7X1_MEGEL</name>
<dbReference type="OrthoDB" id="1625262at2"/>
<dbReference type="EMBL" id="CP027569">
    <property type="protein sequence ID" value="AVO27536.1"/>
    <property type="molecule type" value="Genomic_DNA"/>
</dbReference>
<proteinExistence type="predicted"/>
<gene>
    <name evidence="2" type="ORF">C6Y28_07925</name>
</gene>
<dbReference type="Proteomes" id="UP000238358">
    <property type="component" value="Chromosome"/>
</dbReference>
<dbReference type="SUPFAM" id="SSF54106">
    <property type="entry name" value="LysM domain"/>
    <property type="match status" value="1"/>
</dbReference>
<protein>
    <submittedName>
        <fullName evidence="2">LysM domain-containing protein</fullName>
    </submittedName>
</protein>
<dbReference type="CDD" id="cd00118">
    <property type="entry name" value="LysM"/>
    <property type="match status" value="1"/>
</dbReference>
<reference evidence="2 3" key="1">
    <citation type="journal article" date="2018" name="Genome Announc.">
        <title>Complete genomes of two Megasphaera elsdenii strains, NCIMB 702410 and ATCC 25940.</title>
        <authorList>
            <person name="Hatmaker E.A."/>
            <person name="O'Dell K."/>
            <person name="Riley L.A."/>
            <person name="Klingeman D.M."/>
            <person name="Guss A.M."/>
        </authorList>
    </citation>
    <scope>NUCLEOTIDE SEQUENCE [LARGE SCALE GENOMIC DNA]</scope>
    <source>
        <strain evidence="2 3">NCIMB702410</strain>
    </source>
</reference>
<organism evidence="2 3">
    <name type="scientific">Megasphaera elsdenii</name>
    <dbReference type="NCBI Taxonomy" id="907"/>
    <lineage>
        <taxon>Bacteria</taxon>
        <taxon>Bacillati</taxon>
        <taxon>Bacillota</taxon>
        <taxon>Negativicutes</taxon>
        <taxon>Veillonellales</taxon>
        <taxon>Veillonellaceae</taxon>
        <taxon>Megasphaera</taxon>
    </lineage>
</organism>
<dbReference type="RefSeq" id="WP_027895453.1">
    <property type="nucleotide sequence ID" value="NZ_CAMIZF010000034.1"/>
</dbReference>